<dbReference type="PANTHER" id="PTHR11686">
    <property type="entry name" value="GAMMA GLUTAMYL TRANSPEPTIDASE"/>
    <property type="match status" value="1"/>
</dbReference>
<dbReference type="InterPro" id="IPR000101">
    <property type="entry name" value="GGT_peptidase"/>
</dbReference>
<evidence type="ECO:0000313" key="2">
    <source>
        <dbReference type="Proteomes" id="UP000499080"/>
    </source>
</evidence>
<dbReference type="Pfam" id="PF01019">
    <property type="entry name" value="G_glu_transpept"/>
    <property type="match status" value="1"/>
</dbReference>
<dbReference type="GO" id="GO:0005886">
    <property type="term" value="C:plasma membrane"/>
    <property type="evidence" value="ECO:0007669"/>
    <property type="project" value="TreeGrafter"/>
</dbReference>
<reference evidence="1 2" key="1">
    <citation type="journal article" date="2019" name="Sci. Rep.">
        <title>Orb-weaving spider Araneus ventricosus genome elucidates the spidroin gene catalogue.</title>
        <authorList>
            <person name="Kono N."/>
            <person name="Nakamura H."/>
            <person name="Ohtoshi R."/>
            <person name="Moran D.A.P."/>
            <person name="Shinohara A."/>
            <person name="Yoshida Y."/>
            <person name="Fujiwara M."/>
            <person name="Mori M."/>
            <person name="Tomita M."/>
            <person name="Arakawa K."/>
        </authorList>
    </citation>
    <scope>NUCLEOTIDE SEQUENCE [LARGE SCALE GENOMIC DNA]</scope>
</reference>
<keyword evidence="2" id="KW-1185">Reference proteome</keyword>
<name>A0A4Y2H2L5_ARAVE</name>
<gene>
    <name evidence="1" type="ORF">AVEN_207090_1</name>
</gene>
<protein>
    <submittedName>
        <fullName evidence="1">Uncharacterized protein</fullName>
    </submittedName>
</protein>
<dbReference type="InterPro" id="IPR029055">
    <property type="entry name" value="Ntn_hydrolases_N"/>
</dbReference>
<dbReference type="PANTHER" id="PTHR11686:SF9">
    <property type="entry name" value="RE13973P"/>
    <property type="match status" value="1"/>
</dbReference>
<dbReference type="AlphaFoldDB" id="A0A4Y2H2L5"/>
<evidence type="ECO:0000313" key="1">
    <source>
        <dbReference type="EMBL" id="GBM59335.1"/>
    </source>
</evidence>
<dbReference type="GO" id="GO:0006751">
    <property type="term" value="P:glutathione catabolic process"/>
    <property type="evidence" value="ECO:0007669"/>
    <property type="project" value="InterPro"/>
</dbReference>
<organism evidence="1 2">
    <name type="scientific">Araneus ventricosus</name>
    <name type="common">Orbweaver spider</name>
    <name type="synonym">Epeira ventricosa</name>
    <dbReference type="NCBI Taxonomy" id="182803"/>
    <lineage>
        <taxon>Eukaryota</taxon>
        <taxon>Metazoa</taxon>
        <taxon>Ecdysozoa</taxon>
        <taxon>Arthropoda</taxon>
        <taxon>Chelicerata</taxon>
        <taxon>Arachnida</taxon>
        <taxon>Araneae</taxon>
        <taxon>Araneomorphae</taxon>
        <taxon>Entelegynae</taxon>
        <taxon>Araneoidea</taxon>
        <taxon>Araneidae</taxon>
        <taxon>Araneus</taxon>
    </lineage>
</organism>
<dbReference type="SUPFAM" id="SSF56235">
    <property type="entry name" value="N-terminal nucleophile aminohydrolases (Ntn hydrolases)"/>
    <property type="match status" value="1"/>
</dbReference>
<feature type="non-terminal residue" evidence="1">
    <location>
        <position position="89"/>
    </location>
</feature>
<accession>A0A4Y2H2L5</accession>
<dbReference type="Proteomes" id="UP000499080">
    <property type="component" value="Unassembled WGS sequence"/>
</dbReference>
<proteinExistence type="predicted"/>
<dbReference type="EMBL" id="BGPR01101334">
    <property type="protein sequence ID" value="GBM59335.1"/>
    <property type="molecule type" value="Genomic_DNA"/>
</dbReference>
<dbReference type="GO" id="GO:0036374">
    <property type="term" value="F:glutathione hydrolase activity"/>
    <property type="evidence" value="ECO:0007669"/>
    <property type="project" value="InterPro"/>
</dbReference>
<comment type="caution">
    <text evidence="1">The sequence shown here is derived from an EMBL/GenBank/DDBJ whole genome shotgun (WGS) entry which is preliminary data.</text>
</comment>
<dbReference type="OrthoDB" id="1081007at2759"/>
<sequence>MCREGIRVSAHLARALSKKALYINQYEDIRKVFTNNETGELYKLDEVYTRLDLADTLEAIAENKSAAIYGSAAGSGPLAQAFLADLKAA</sequence>